<keyword evidence="1" id="KW-0472">Membrane</keyword>
<dbReference type="OrthoDB" id="9934306at2759"/>
<keyword evidence="3" id="KW-1185">Reference proteome</keyword>
<evidence type="ECO:0000256" key="1">
    <source>
        <dbReference type="SAM" id="Phobius"/>
    </source>
</evidence>
<name>A0A401P119_SCYTO</name>
<dbReference type="InterPro" id="IPR031677">
    <property type="entry name" value="TEX38"/>
</dbReference>
<dbReference type="EMBL" id="BFAA01002966">
    <property type="protein sequence ID" value="GCB66797.1"/>
    <property type="molecule type" value="Genomic_DNA"/>
</dbReference>
<keyword evidence="1" id="KW-1133">Transmembrane helix</keyword>
<proteinExistence type="predicted"/>
<protein>
    <submittedName>
        <fullName evidence="2">Uncharacterized protein</fullName>
    </submittedName>
</protein>
<evidence type="ECO:0000313" key="3">
    <source>
        <dbReference type="Proteomes" id="UP000288216"/>
    </source>
</evidence>
<dbReference type="Proteomes" id="UP000288216">
    <property type="component" value="Unassembled WGS sequence"/>
</dbReference>
<evidence type="ECO:0000313" key="2">
    <source>
        <dbReference type="EMBL" id="GCB66797.1"/>
    </source>
</evidence>
<sequence>MLNCRAGRARAQIRCLRQRRAGNVIRIDAVIHTNWVCPFFITFGACMILATVTCCLFHLRKTRNRKKEITEWVNAMKFGGKVYHPLLHWIKNNSDLSIKTRVYCSANEECKKRKVWKTRTILPVRYKKITEEASELNREAGDCNNMQIGNKPFPKSPVYVTSGEVSSLYSLINSEQANCRPSLNTEKYRQQVFPNSLSLYEKCAAIHQYVMESDEQQSVIACPDVNDPFSSSANQQCSNSISTRLSDFEVAKREVSTVKQGRCKASVLSESNSVAQKSHVFSVPDTVSL</sequence>
<keyword evidence="1" id="KW-0812">Transmembrane</keyword>
<comment type="caution">
    <text evidence="2">The sequence shown here is derived from an EMBL/GenBank/DDBJ whole genome shotgun (WGS) entry which is preliminary data.</text>
</comment>
<feature type="transmembrane region" description="Helical" evidence="1">
    <location>
        <begin position="39"/>
        <end position="59"/>
    </location>
</feature>
<accession>A0A401P119</accession>
<dbReference type="Pfam" id="PF15834">
    <property type="entry name" value="THEG4"/>
    <property type="match status" value="1"/>
</dbReference>
<gene>
    <name evidence="2" type="ORF">scyTo_0007942</name>
</gene>
<reference evidence="2 3" key="1">
    <citation type="journal article" date="2018" name="Nat. Ecol. Evol.">
        <title>Shark genomes provide insights into elasmobranch evolution and the origin of vertebrates.</title>
        <authorList>
            <person name="Hara Y"/>
            <person name="Yamaguchi K"/>
            <person name="Onimaru K"/>
            <person name="Kadota M"/>
            <person name="Koyanagi M"/>
            <person name="Keeley SD"/>
            <person name="Tatsumi K"/>
            <person name="Tanaka K"/>
            <person name="Motone F"/>
            <person name="Kageyama Y"/>
            <person name="Nozu R"/>
            <person name="Adachi N"/>
            <person name="Nishimura O"/>
            <person name="Nakagawa R"/>
            <person name="Tanegashima C"/>
            <person name="Kiyatake I"/>
            <person name="Matsumoto R"/>
            <person name="Murakumo K"/>
            <person name="Nishida K"/>
            <person name="Terakita A"/>
            <person name="Kuratani S"/>
            <person name="Sato K"/>
            <person name="Hyodo S Kuraku.S."/>
        </authorList>
    </citation>
    <scope>NUCLEOTIDE SEQUENCE [LARGE SCALE GENOMIC DNA]</scope>
</reference>
<dbReference type="AlphaFoldDB" id="A0A401P119"/>
<dbReference type="OMA" id="EITEWVN"/>
<organism evidence="2 3">
    <name type="scientific">Scyliorhinus torazame</name>
    <name type="common">Cloudy catshark</name>
    <name type="synonym">Catulus torazame</name>
    <dbReference type="NCBI Taxonomy" id="75743"/>
    <lineage>
        <taxon>Eukaryota</taxon>
        <taxon>Metazoa</taxon>
        <taxon>Chordata</taxon>
        <taxon>Craniata</taxon>
        <taxon>Vertebrata</taxon>
        <taxon>Chondrichthyes</taxon>
        <taxon>Elasmobranchii</taxon>
        <taxon>Galeomorphii</taxon>
        <taxon>Galeoidea</taxon>
        <taxon>Carcharhiniformes</taxon>
        <taxon>Scyliorhinidae</taxon>
        <taxon>Scyliorhinus</taxon>
    </lineage>
</organism>